<dbReference type="EMBL" id="JBEZUR010000027">
    <property type="protein sequence ID" value="MEU3556083.1"/>
    <property type="molecule type" value="Genomic_DNA"/>
</dbReference>
<protein>
    <recommendedName>
        <fullName evidence="3">DUF779 domain-containing protein</fullName>
    </recommendedName>
</protein>
<evidence type="ECO:0000313" key="1">
    <source>
        <dbReference type="EMBL" id="MEU3556083.1"/>
    </source>
</evidence>
<accession>A0ABV2YK17</accession>
<dbReference type="RefSeq" id="WP_108953320.1">
    <property type="nucleotide sequence ID" value="NZ_BEVZ01000002.1"/>
</dbReference>
<proteinExistence type="predicted"/>
<keyword evidence="2" id="KW-1185">Reference proteome</keyword>
<name>A0ABV2YK17_9ACTN</name>
<comment type="caution">
    <text evidence="1">The sequence shown here is derived from an EMBL/GenBank/DDBJ whole genome shotgun (WGS) entry which is preliminary data.</text>
</comment>
<sequence length="120" mass="12914">MNHALPADVTEALDAVLGPDNAVHAALRAQIPHLTVRTRCTCGCGSAYFQLDTETVERAPTGPGTAIAAEARFVMEDGTCPGEVLVFVQDGHLSWLEVCTWSDDTEVSLATTLHRLRPVR</sequence>
<organism evidence="1 2">
    <name type="scientific">Streptomyces fragilis</name>
    <dbReference type="NCBI Taxonomy" id="67301"/>
    <lineage>
        <taxon>Bacteria</taxon>
        <taxon>Bacillati</taxon>
        <taxon>Actinomycetota</taxon>
        <taxon>Actinomycetes</taxon>
        <taxon>Kitasatosporales</taxon>
        <taxon>Streptomycetaceae</taxon>
        <taxon>Streptomyces</taxon>
    </lineage>
</organism>
<evidence type="ECO:0000313" key="2">
    <source>
        <dbReference type="Proteomes" id="UP001550850"/>
    </source>
</evidence>
<evidence type="ECO:0008006" key="3">
    <source>
        <dbReference type="Google" id="ProtNLM"/>
    </source>
</evidence>
<gene>
    <name evidence="1" type="ORF">AB0E65_17970</name>
</gene>
<reference evidence="1 2" key="1">
    <citation type="submission" date="2024-06" db="EMBL/GenBank/DDBJ databases">
        <title>The Natural Products Discovery Center: Release of the First 8490 Sequenced Strains for Exploring Actinobacteria Biosynthetic Diversity.</title>
        <authorList>
            <person name="Kalkreuter E."/>
            <person name="Kautsar S.A."/>
            <person name="Yang D."/>
            <person name="Bader C.D."/>
            <person name="Teijaro C.N."/>
            <person name="Fluegel L."/>
            <person name="Davis C.M."/>
            <person name="Simpson J.R."/>
            <person name="Lauterbach L."/>
            <person name="Steele A.D."/>
            <person name="Gui C."/>
            <person name="Meng S."/>
            <person name="Li G."/>
            <person name="Viehrig K."/>
            <person name="Ye F."/>
            <person name="Su P."/>
            <person name="Kiefer A.F."/>
            <person name="Nichols A."/>
            <person name="Cepeda A.J."/>
            <person name="Yan W."/>
            <person name="Fan B."/>
            <person name="Jiang Y."/>
            <person name="Adhikari A."/>
            <person name="Zheng C.-J."/>
            <person name="Schuster L."/>
            <person name="Cowan T.M."/>
            <person name="Smanski M.J."/>
            <person name="Chevrette M.G."/>
            <person name="De Carvalho L.P.S."/>
            <person name="Shen B."/>
        </authorList>
    </citation>
    <scope>NUCLEOTIDE SEQUENCE [LARGE SCALE GENOMIC DNA]</scope>
    <source>
        <strain evidence="1 2">NPDC038104</strain>
    </source>
</reference>
<dbReference type="Proteomes" id="UP001550850">
    <property type="component" value="Unassembled WGS sequence"/>
</dbReference>